<reference evidence="2" key="1">
    <citation type="submission" date="2022-12" db="EMBL/GenBank/DDBJ databases">
        <title>Reclassification of two methanogenic archaea species isolated from the Kolyma lowland permafrost.</title>
        <authorList>
            <person name="Trubitsyn V.E."/>
            <person name="Rivkina E.M."/>
            <person name="Shcherbakova V.A."/>
        </authorList>
    </citation>
    <scope>NUCLEOTIDE SEQUENCE</scope>
    <source>
        <strain evidence="2">M2</strain>
        <strain evidence="3">MK4</strain>
    </source>
</reference>
<dbReference type="PANTHER" id="PTHR43283">
    <property type="entry name" value="BETA-LACTAMASE-RELATED"/>
    <property type="match status" value="1"/>
</dbReference>
<dbReference type="EMBL" id="JAPVER010000020">
    <property type="protein sequence ID" value="MCZ3367000.1"/>
    <property type="molecule type" value="Genomic_DNA"/>
</dbReference>
<dbReference type="AlphaFoldDB" id="A0A9E5DMS2"/>
<dbReference type="InterPro" id="IPR050789">
    <property type="entry name" value="Diverse_Enzym_Activities"/>
</dbReference>
<keyword evidence="4" id="KW-1185">Reference proteome</keyword>
<accession>A0A9E5DMS2</accession>
<evidence type="ECO:0000313" key="3">
    <source>
        <dbReference type="EMBL" id="MCZ3373853.1"/>
    </source>
</evidence>
<name>A0A9E5DMS2_9EURY</name>
<dbReference type="Pfam" id="PF00144">
    <property type="entry name" value="Beta-lactamase"/>
    <property type="match status" value="1"/>
</dbReference>
<feature type="domain" description="Beta-lactamase-related" evidence="1">
    <location>
        <begin position="85"/>
        <end position="368"/>
    </location>
</feature>
<dbReference type="SUPFAM" id="SSF56601">
    <property type="entry name" value="beta-lactamase/transpeptidase-like"/>
    <property type="match status" value="1"/>
</dbReference>
<dbReference type="InterPro" id="IPR001466">
    <property type="entry name" value="Beta-lactam-related"/>
</dbReference>
<evidence type="ECO:0000313" key="4">
    <source>
        <dbReference type="Proteomes" id="UP001068021"/>
    </source>
</evidence>
<dbReference type="RefSeq" id="WP_048080640.1">
    <property type="nucleotide sequence ID" value="NZ_JAPVER010000020.1"/>
</dbReference>
<evidence type="ECO:0000313" key="2">
    <source>
        <dbReference type="EMBL" id="MCZ3367000.1"/>
    </source>
</evidence>
<sequence>MPISVDEKVLPEKSYLSRYMRYVFCNKFKQTIDDYHYFPYKTMDRSENVFKFKMEKTPDLFKTIKYNIKGNPKTSKFDEFMVSSKTTSFIVIKDDKIHYENYFNGYNRDSISRFFSVTKSITSALTGIAIDEGLIKSVNEPIEQYIPEFSGQKIGSLTIKNLLEMDSGINYKEGIFPWTDAVKQYFTPDVKNLVLNLNIGDKIGEFFHYNDYHLHVLAIILEQVTNNSIKSFLEEKIWKQIGTEYSALLTVDSMVNGFEHMESGLCARAIDLAKFGRLFLNKGNWEGKQIISQKWVNESTSADNTNNSPGFFKHYNKHPWGLWFNSGKAYYKYLWWGYKIDDQEYDYFAMGTGGQILYISPRRNSIAVRLGKEWGIKGWWPTIIKEMIDMV</sequence>
<keyword evidence="2" id="KW-0378">Hydrolase</keyword>
<dbReference type="Proteomes" id="UP001068021">
    <property type="component" value="Unassembled WGS sequence"/>
</dbReference>
<proteinExistence type="predicted"/>
<dbReference type="Gene3D" id="3.40.710.10">
    <property type="entry name" value="DD-peptidase/beta-lactamase superfamily"/>
    <property type="match status" value="1"/>
</dbReference>
<comment type="caution">
    <text evidence="2">The sequence shown here is derived from an EMBL/GenBank/DDBJ whole genome shotgun (WGS) entry which is preliminary data.</text>
</comment>
<dbReference type="InterPro" id="IPR012338">
    <property type="entry name" value="Beta-lactam/transpept-like"/>
</dbReference>
<dbReference type="Proteomes" id="UP001074446">
    <property type="component" value="Unassembled WGS sequence"/>
</dbReference>
<dbReference type="GO" id="GO:0016787">
    <property type="term" value="F:hydrolase activity"/>
    <property type="evidence" value="ECO:0007669"/>
    <property type="project" value="UniProtKB-KW"/>
</dbReference>
<dbReference type="PANTHER" id="PTHR43283:SF7">
    <property type="entry name" value="BETA-LACTAMASE-RELATED DOMAIN-CONTAINING PROTEIN"/>
    <property type="match status" value="1"/>
</dbReference>
<organism evidence="2 4">
    <name type="scientific">Methanobacterium veterum</name>
    <dbReference type="NCBI Taxonomy" id="408577"/>
    <lineage>
        <taxon>Archaea</taxon>
        <taxon>Methanobacteriati</taxon>
        <taxon>Methanobacteriota</taxon>
        <taxon>Methanomada group</taxon>
        <taxon>Methanobacteria</taxon>
        <taxon>Methanobacteriales</taxon>
        <taxon>Methanobacteriaceae</taxon>
        <taxon>Methanobacterium</taxon>
    </lineage>
</organism>
<dbReference type="EMBL" id="JAPVES010000030">
    <property type="protein sequence ID" value="MCZ3373853.1"/>
    <property type="molecule type" value="Genomic_DNA"/>
</dbReference>
<gene>
    <name evidence="3" type="ORF">O3H35_14475</name>
    <name evidence="2" type="ORF">O3H54_14020</name>
</gene>
<evidence type="ECO:0000259" key="1">
    <source>
        <dbReference type="Pfam" id="PF00144"/>
    </source>
</evidence>
<protein>
    <submittedName>
        <fullName evidence="2">Serine hydrolase</fullName>
    </submittedName>
</protein>